<sequence>MDSIFPGTFNNLDPSTFAPEGINSDPMTFLEDDTFLRLQLENPPTKDMENPQIEARMIAADSMVTSVVWPGESSSSKQHEFAVVVDQVLALPDLASSSGVGHGFSMSQSDEAYGGTFRSSRDNSDKSDDNEIEGEIMEVTKDMVADNEKTVCCY</sequence>
<organism evidence="2">
    <name type="scientific">Fagus sylvatica</name>
    <name type="common">Beechnut</name>
    <dbReference type="NCBI Taxonomy" id="28930"/>
    <lineage>
        <taxon>Eukaryota</taxon>
        <taxon>Viridiplantae</taxon>
        <taxon>Streptophyta</taxon>
        <taxon>Embryophyta</taxon>
        <taxon>Tracheophyta</taxon>
        <taxon>Spermatophyta</taxon>
        <taxon>Magnoliopsida</taxon>
        <taxon>eudicotyledons</taxon>
        <taxon>Gunneridae</taxon>
        <taxon>Pentapetalae</taxon>
        <taxon>rosids</taxon>
        <taxon>fabids</taxon>
        <taxon>Fagales</taxon>
        <taxon>Fagaceae</taxon>
        <taxon>Fagus</taxon>
    </lineage>
</organism>
<accession>A0A2N9G8Y8</accession>
<reference evidence="2" key="1">
    <citation type="submission" date="2018-02" db="EMBL/GenBank/DDBJ databases">
        <authorList>
            <person name="Cohen D.B."/>
            <person name="Kent A.D."/>
        </authorList>
    </citation>
    <scope>NUCLEOTIDE SEQUENCE</scope>
</reference>
<feature type="region of interest" description="Disordered" evidence="1">
    <location>
        <begin position="99"/>
        <end position="136"/>
    </location>
</feature>
<feature type="compositionally biased region" description="Polar residues" evidence="1">
    <location>
        <begin position="99"/>
        <end position="110"/>
    </location>
</feature>
<protein>
    <submittedName>
        <fullName evidence="2">Uncharacterized protein</fullName>
    </submittedName>
</protein>
<dbReference type="AlphaFoldDB" id="A0A2N9G8Y8"/>
<dbReference type="EMBL" id="OIVN01001591">
    <property type="protein sequence ID" value="SPC95661.1"/>
    <property type="molecule type" value="Genomic_DNA"/>
</dbReference>
<evidence type="ECO:0000256" key="1">
    <source>
        <dbReference type="SAM" id="MobiDB-lite"/>
    </source>
</evidence>
<feature type="compositionally biased region" description="Basic and acidic residues" evidence="1">
    <location>
        <begin position="119"/>
        <end position="129"/>
    </location>
</feature>
<proteinExistence type="predicted"/>
<name>A0A2N9G8Y8_FAGSY</name>
<gene>
    <name evidence="2" type="ORF">FSB_LOCUS23543</name>
</gene>
<evidence type="ECO:0000313" key="2">
    <source>
        <dbReference type="EMBL" id="SPC95661.1"/>
    </source>
</evidence>